<sequence length="216" mass="23801">MQVLWISSDNNNGKDEENNECVYNGSGQTPLLCAAIALVCLAISMVIQYIYMLIATSKSPPPALEWDSNYAPAESITWQACLFFVTTLICFGVGEILLLIGLSVESGHLRNWSRPKPSCLVIKEGLFSAAGGFALTSVFFATCLYLTALRAQRISEKHVNIRRQVLEISTLHASPPRPPPHRIATIARENPIVGELQNEQSSMVIPQAFSKHWNSV</sequence>
<name>A0A1Q3BBC3_CEPFO</name>
<dbReference type="AlphaFoldDB" id="A0A1Q3BBC3"/>
<protein>
    <submittedName>
        <fullName evidence="8">DUF1218 domain-containing protein</fullName>
    </submittedName>
</protein>
<evidence type="ECO:0000256" key="2">
    <source>
        <dbReference type="ARBA" id="ARBA00022692"/>
    </source>
</evidence>
<evidence type="ECO:0000256" key="5">
    <source>
        <dbReference type="ARBA" id="ARBA00023136"/>
    </source>
</evidence>
<accession>A0A1Q3BBC3</accession>
<dbReference type="STRING" id="3775.A0A1Q3BBC3"/>
<keyword evidence="4 7" id="KW-1133">Transmembrane helix</keyword>
<dbReference type="GO" id="GO:0012505">
    <property type="term" value="C:endomembrane system"/>
    <property type="evidence" value="ECO:0007669"/>
    <property type="project" value="UniProtKB-SubCell"/>
</dbReference>
<feature type="transmembrane region" description="Helical" evidence="7">
    <location>
        <begin position="31"/>
        <end position="56"/>
    </location>
</feature>
<keyword evidence="9" id="KW-1185">Reference proteome</keyword>
<proteinExistence type="inferred from homology"/>
<dbReference type="PANTHER" id="PTHR31769">
    <property type="entry name" value="OS07G0462200 PROTEIN-RELATED"/>
    <property type="match status" value="1"/>
</dbReference>
<dbReference type="InterPro" id="IPR009606">
    <property type="entry name" value="DEAL/Modifying_wall_lignin1/2"/>
</dbReference>
<dbReference type="InterPro" id="IPR052222">
    <property type="entry name" value="DESIGUAL"/>
</dbReference>
<dbReference type="FunCoup" id="A0A1Q3BBC3">
    <property type="interactions" value="120"/>
</dbReference>
<comment type="subcellular location">
    <subcellularLocation>
        <location evidence="1">Endomembrane system</location>
        <topology evidence="1">Multi-pass membrane protein</topology>
    </subcellularLocation>
</comment>
<gene>
    <name evidence="8" type="ORF">CFOL_v3_08724</name>
</gene>
<evidence type="ECO:0000256" key="7">
    <source>
        <dbReference type="SAM" id="Phobius"/>
    </source>
</evidence>
<keyword evidence="5 7" id="KW-0472">Membrane</keyword>
<feature type="transmembrane region" description="Helical" evidence="7">
    <location>
        <begin position="76"/>
        <end position="104"/>
    </location>
</feature>
<evidence type="ECO:0000256" key="4">
    <source>
        <dbReference type="ARBA" id="ARBA00022989"/>
    </source>
</evidence>
<comment type="caution">
    <text evidence="8">The sequence shown here is derived from an EMBL/GenBank/DDBJ whole genome shotgun (WGS) entry which is preliminary data.</text>
</comment>
<dbReference type="InParanoid" id="A0A1Q3BBC3"/>
<evidence type="ECO:0000256" key="3">
    <source>
        <dbReference type="ARBA" id="ARBA00022729"/>
    </source>
</evidence>
<organism evidence="8 9">
    <name type="scientific">Cephalotus follicularis</name>
    <name type="common">Albany pitcher plant</name>
    <dbReference type="NCBI Taxonomy" id="3775"/>
    <lineage>
        <taxon>Eukaryota</taxon>
        <taxon>Viridiplantae</taxon>
        <taxon>Streptophyta</taxon>
        <taxon>Embryophyta</taxon>
        <taxon>Tracheophyta</taxon>
        <taxon>Spermatophyta</taxon>
        <taxon>Magnoliopsida</taxon>
        <taxon>eudicotyledons</taxon>
        <taxon>Gunneridae</taxon>
        <taxon>Pentapetalae</taxon>
        <taxon>rosids</taxon>
        <taxon>fabids</taxon>
        <taxon>Oxalidales</taxon>
        <taxon>Cephalotaceae</taxon>
        <taxon>Cephalotus</taxon>
    </lineage>
</organism>
<comment type="similarity">
    <text evidence="6">Belongs to the DESIGUAL family.</text>
</comment>
<reference evidence="9" key="1">
    <citation type="submission" date="2016-04" db="EMBL/GenBank/DDBJ databases">
        <title>Cephalotus genome sequencing.</title>
        <authorList>
            <person name="Fukushima K."/>
            <person name="Hasebe M."/>
            <person name="Fang X."/>
        </authorList>
    </citation>
    <scope>NUCLEOTIDE SEQUENCE [LARGE SCALE GENOMIC DNA]</scope>
    <source>
        <strain evidence="9">cv. St1</strain>
    </source>
</reference>
<evidence type="ECO:0000313" key="8">
    <source>
        <dbReference type="EMBL" id="GAV65209.1"/>
    </source>
</evidence>
<feature type="transmembrane region" description="Helical" evidence="7">
    <location>
        <begin position="125"/>
        <end position="148"/>
    </location>
</feature>
<evidence type="ECO:0000313" key="9">
    <source>
        <dbReference type="Proteomes" id="UP000187406"/>
    </source>
</evidence>
<evidence type="ECO:0000256" key="1">
    <source>
        <dbReference type="ARBA" id="ARBA00004127"/>
    </source>
</evidence>
<dbReference type="OrthoDB" id="1861835at2759"/>
<dbReference type="Pfam" id="PF06749">
    <property type="entry name" value="DUF1218"/>
    <property type="match status" value="1"/>
</dbReference>
<dbReference type="EMBL" id="BDDD01000390">
    <property type="protein sequence ID" value="GAV65209.1"/>
    <property type="molecule type" value="Genomic_DNA"/>
</dbReference>
<keyword evidence="3" id="KW-0732">Signal</keyword>
<keyword evidence="2 7" id="KW-0812">Transmembrane</keyword>
<dbReference type="Proteomes" id="UP000187406">
    <property type="component" value="Unassembled WGS sequence"/>
</dbReference>
<evidence type="ECO:0000256" key="6">
    <source>
        <dbReference type="ARBA" id="ARBA00029467"/>
    </source>
</evidence>